<feature type="region of interest" description="Disordered" evidence="1">
    <location>
        <begin position="53"/>
        <end position="87"/>
    </location>
</feature>
<organism evidence="3 4">
    <name type="scientific">Dongia soli</name>
    <dbReference type="NCBI Taxonomy" id="600628"/>
    <lineage>
        <taxon>Bacteria</taxon>
        <taxon>Pseudomonadati</taxon>
        <taxon>Pseudomonadota</taxon>
        <taxon>Alphaproteobacteria</taxon>
        <taxon>Rhodospirillales</taxon>
        <taxon>Dongiaceae</taxon>
        <taxon>Dongia</taxon>
    </lineage>
</organism>
<keyword evidence="4" id="KW-1185">Reference proteome</keyword>
<dbReference type="RefSeq" id="WP_320509487.1">
    <property type="nucleotide sequence ID" value="NZ_JAXCLW010000004.1"/>
</dbReference>
<protein>
    <submittedName>
        <fullName evidence="3">Uncharacterized protein</fullName>
    </submittedName>
</protein>
<feature type="transmembrane region" description="Helical" evidence="2">
    <location>
        <begin position="20"/>
        <end position="46"/>
    </location>
</feature>
<feature type="compositionally biased region" description="Basic and acidic residues" evidence="1">
    <location>
        <begin position="53"/>
        <end position="66"/>
    </location>
</feature>
<dbReference type="EMBL" id="JAXCLW010000004">
    <property type="protein sequence ID" value="MDY0884423.1"/>
    <property type="molecule type" value="Genomic_DNA"/>
</dbReference>
<keyword evidence="2" id="KW-1133">Transmembrane helix</keyword>
<name>A0ABU5EDY2_9PROT</name>
<evidence type="ECO:0000313" key="4">
    <source>
        <dbReference type="Proteomes" id="UP001279642"/>
    </source>
</evidence>
<reference evidence="3 4" key="1">
    <citation type="journal article" date="2016" name="Antonie Van Leeuwenhoek">
        <title>Dongia soli sp. nov., isolated from soil from Dokdo, Korea.</title>
        <authorList>
            <person name="Kim D.U."/>
            <person name="Lee H."/>
            <person name="Kim H."/>
            <person name="Kim S.G."/>
            <person name="Ka J.O."/>
        </authorList>
    </citation>
    <scope>NUCLEOTIDE SEQUENCE [LARGE SCALE GENOMIC DNA]</scope>
    <source>
        <strain evidence="3 4">D78</strain>
    </source>
</reference>
<keyword evidence="2" id="KW-0812">Transmembrane</keyword>
<proteinExistence type="predicted"/>
<evidence type="ECO:0000313" key="3">
    <source>
        <dbReference type="EMBL" id="MDY0884423.1"/>
    </source>
</evidence>
<accession>A0ABU5EDY2</accession>
<evidence type="ECO:0000256" key="1">
    <source>
        <dbReference type="SAM" id="MobiDB-lite"/>
    </source>
</evidence>
<gene>
    <name evidence="3" type="ORF">SMD27_16385</name>
</gene>
<sequence length="131" mass="14147">MTAEKTNGAAFERRDVAPQHVVYAVLGLFAIIIVAGLVVAGLLGLFDRKLGQERSDHPPTVLEKEPQVPPQPRLQVTPAQDRASLDAEAEGKLQGYGWMDRNAGRAHIPIDRAIDLLVAHGWPTAGKDGQP</sequence>
<comment type="caution">
    <text evidence="3">The sequence shown here is derived from an EMBL/GenBank/DDBJ whole genome shotgun (WGS) entry which is preliminary data.</text>
</comment>
<keyword evidence="2" id="KW-0472">Membrane</keyword>
<dbReference type="Proteomes" id="UP001279642">
    <property type="component" value="Unassembled WGS sequence"/>
</dbReference>
<evidence type="ECO:0000256" key="2">
    <source>
        <dbReference type="SAM" id="Phobius"/>
    </source>
</evidence>